<keyword evidence="2" id="KW-1185">Reference proteome</keyword>
<evidence type="ECO:0000313" key="2">
    <source>
        <dbReference type="Proteomes" id="UP001201163"/>
    </source>
</evidence>
<sequence length="157" mass="17499">MPCLRTTVMSRCICWGDLAGPIKKLHVSDWVKDVWPSNGVESLYQMLHLVRSNGDTGLNQTPWSPNETSVVPIQDALLWNNSSTMRSYAAQVVPQDSPMRTSGQRFLYGPGRRKSILAKPLQVRHDLDNSGQEVVGIAIQATDVSCVKEWVEATCWS</sequence>
<organism evidence="1 2">
    <name type="scientific">Lactarius akahatsu</name>
    <dbReference type="NCBI Taxonomy" id="416441"/>
    <lineage>
        <taxon>Eukaryota</taxon>
        <taxon>Fungi</taxon>
        <taxon>Dikarya</taxon>
        <taxon>Basidiomycota</taxon>
        <taxon>Agaricomycotina</taxon>
        <taxon>Agaricomycetes</taxon>
        <taxon>Russulales</taxon>
        <taxon>Russulaceae</taxon>
        <taxon>Lactarius</taxon>
    </lineage>
</organism>
<dbReference type="AlphaFoldDB" id="A0AAD4L829"/>
<comment type="caution">
    <text evidence="1">The sequence shown here is derived from an EMBL/GenBank/DDBJ whole genome shotgun (WGS) entry which is preliminary data.</text>
</comment>
<evidence type="ECO:0000313" key="1">
    <source>
        <dbReference type="EMBL" id="KAH8983476.1"/>
    </source>
</evidence>
<reference evidence="1" key="1">
    <citation type="submission" date="2022-01" db="EMBL/GenBank/DDBJ databases">
        <title>Comparative genomics reveals a dynamic genome evolution in the ectomycorrhizal milk-cap (Lactarius) mushrooms.</title>
        <authorList>
            <consortium name="DOE Joint Genome Institute"/>
            <person name="Lebreton A."/>
            <person name="Tang N."/>
            <person name="Kuo A."/>
            <person name="LaButti K."/>
            <person name="Drula E."/>
            <person name="Barry K."/>
            <person name="Clum A."/>
            <person name="Lipzen A."/>
            <person name="Mousain D."/>
            <person name="Ng V."/>
            <person name="Wang R."/>
            <person name="Wang X."/>
            <person name="Dai Y."/>
            <person name="Henrissat B."/>
            <person name="Grigoriev I.V."/>
            <person name="Guerin-Laguette A."/>
            <person name="Yu F."/>
            <person name="Martin F.M."/>
        </authorList>
    </citation>
    <scope>NUCLEOTIDE SEQUENCE</scope>
    <source>
        <strain evidence="1">QP</strain>
    </source>
</reference>
<proteinExistence type="predicted"/>
<dbReference type="Proteomes" id="UP001201163">
    <property type="component" value="Unassembled WGS sequence"/>
</dbReference>
<gene>
    <name evidence="1" type="ORF">EDB92DRAFT_1819500</name>
</gene>
<dbReference type="EMBL" id="JAKELL010000088">
    <property type="protein sequence ID" value="KAH8983476.1"/>
    <property type="molecule type" value="Genomic_DNA"/>
</dbReference>
<name>A0AAD4L829_9AGAM</name>
<protein>
    <submittedName>
        <fullName evidence="1">Uncharacterized protein</fullName>
    </submittedName>
</protein>
<accession>A0AAD4L829</accession>